<keyword evidence="4" id="KW-1185">Reference proteome</keyword>
<reference evidence="3" key="1">
    <citation type="submission" date="2023-06" db="EMBL/GenBank/DDBJ databases">
        <title>Genome-scale phylogeny and comparative genomics of the fungal order Sordariales.</title>
        <authorList>
            <consortium name="Lawrence Berkeley National Laboratory"/>
            <person name="Hensen N."/>
            <person name="Bonometti L."/>
            <person name="Westerberg I."/>
            <person name="Brannstrom I.O."/>
            <person name="Guillou S."/>
            <person name="Cros-Aarteil S."/>
            <person name="Calhoun S."/>
            <person name="Haridas S."/>
            <person name="Kuo A."/>
            <person name="Mondo S."/>
            <person name="Pangilinan J."/>
            <person name="Riley R."/>
            <person name="Labutti K."/>
            <person name="Andreopoulos B."/>
            <person name="Lipzen A."/>
            <person name="Chen C."/>
            <person name="Yanf M."/>
            <person name="Daum C."/>
            <person name="Ng V."/>
            <person name="Clum A."/>
            <person name="Steindorff A."/>
            <person name="Ohm R."/>
            <person name="Martin F."/>
            <person name="Silar P."/>
            <person name="Natvig D."/>
            <person name="Lalanne C."/>
            <person name="Gautier V."/>
            <person name="Ament-Velasquez S.L."/>
            <person name="Kruys A."/>
            <person name="Hutchinson M.I."/>
            <person name="Powell A.J."/>
            <person name="Barry K."/>
            <person name="Miller A.N."/>
            <person name="Grigoriev I.V."/>
            <person name="Debuchy R."/>
            <person name="Gladieux P."/>
            <person name="Thoren M.H."/>
            <person name="Johannesson H."/>
        </authorList>
    </citation>
    <scope>NUCLEOTIDE SEQUENCE</scope>
    <source>
        <strain evidence="3">CBS 606.72</strain>
    </source>
</reference>
<evidence type="ECO:0000313" key="3">
    <source>
        <dbReference type="EMBL" id="KAK0619801.1"/>
    </source>
</evidence>
<evidence type="ECO:0000313" key="4">
    <source>
        <dbReference type="Proteomes" id="UP001175000"/>
    </source>
</evidence>
<dbReference type="PANTHER" id="PTHR43392:SF2">
    <property type="entry name" value="AAA-TYPE ATPASE FAMILY PROTEIN _ ANKYRIN REPEAT FAMILY PROTEIN"/>
    <property type="match status" value="1"/>
</dbReference>
<keyword evidence="1" id="KW-0547">Nucleotide-binding</keyword>
<dbReference type="GO" id="GO:0005524">
    <property type="term" value="F:ATP binding"/>
    <property type="evidence" value="ECO:0007669"/>
    <property type="project" value="UniProtKB-KW"/>
</dbReference>
<accession>A0AA39WQR4</accession>
<dbReference type="Gene3D" id="3.40.50.300">
    <property type="entry name" value="P-loop containing nucleotide triphosphate hydrolases"/>
    <property type="match status" value="1"/>
</dbReference>
<dbReference type="InterPro" id="IPR027417">
    <property type="entry name" value="P-loop_NTPase"/>
</dbReference>
<evidence type="ECO:0000256" key="1">
    <source>
        <dbReference type="ARBA" id="ARBA00022741"/>
    </source>
</evidence>
<dbReference type="GO" id="GO:0016887">
    <property type="term" value="F:ATP hydrolysis activity"/>
    <property type="evidence" value="ECO:0007669"/>
    <property type="project" value="TreeGrafter"/>
</dbReference>
<dbReference type="AlphaFoldDB" id="A0AA39WQR4"/>
<sequence length="220" mass="24765">MRILRSDEVVERFATEFIGKYIGHTTPKTRDLLRSGIGKGLVINDTHGMTSDEFASEAFDELISFARVNSSKMVVILIGLENGVNQLMKRKPELGSCFPVEIMLDKLSLDECLILLDKILRGNRALGPFLAPKSSTKRRHKAIGILSNFPGWRNAIDIKHLAQLMLNRIPYDAWDNIPPTQDVQLPEESAMDCIKDMFCTKKRRANSRVGAGEVEKFFEG</sequence>
<comment type="caution">
    <text evidence="3">The sequence shown here is derived from an EMBL/GenBank/DDBJ whole genome shotgun (WGS) entry which is preliminary data.</text>
</comment>
<dbReference type="EMBL" id="JAULSU010000004">
    <property type="protein sequence ID" value="KAK0619801.1"/>
    <property type="molecule type" value="Genomic_DNA"/>
</dbReference>
<dbReference type="InterPro" id="IPR050773">
    <property type="entry name" value="CbxX/CfxQ_RuBisCO_ESX"/>
</dbReference>
<dbReference type="PANTHER" id="PTHR43392">
    <property type="entry name" value="AAA-TYPE ATPASE FAMILY PROTEIN / ANKYRIN REPEAT FAMILY PROTEIN"/>
    <property type="match status" value="1"/>
</dbReference>
<organism evidence="3 4">
    <name type="scientific">Immersiella caudata</name>
    <dbReference type="NCBI Taxonomy" id="314043"/>
    <lineage>
        <taxon>Eukaryota</taxon>
        <taxon>Fungi</taxon>
        <taxon>Dikarya</taxon>
        <taxon>Ascomycota</taxon>
        <taxon>Pezizomycotina</taxon>
        <taxon>Sordariomycetes</taxon>
        <taxon>Sordariomycetidae</taxon>
        <taxon>Sordariales</taxon>
        <taxon>Lasiosphaeriaceae</taxon>
        <taxon>Immersiella</taxon>
    </lineage>
</organism>
<name>A0AA39WQR4_9PEZI</name>
<proteinExistence type="predicted"/>
<dbReference type="InterPro" id="IPR000641">
    <property type="entry name" value="CbxX/CfxQ"/>
</dbReference>
<dbReference type="PRINTS" id="PR00819">
    <property type="entry name" value="CBXCFQXSUPER"/>
</dbReference>
<dbReference type="Proteomes" id="UP001175000">
    <property type="component" value="Unassembled WGS sequence"/>
</dbReference>
<gene>
    <name evidence="3" type="ORF">B0T14DRAFT_214680</name>
</gene>
<keyword evidence="2" id="KW-0067">ATP-binding</keyword>
<protein>
    <submittedName>
        <fullName evidence="3">Uncharacterized protein</fullName>
    </submittedName>
</protein>
<evidence type="ECO:0000256" key="2">
    <source>
        <dbReference type="ARBA" id="ARBA00022840"/>
    </source>
</evidence>